<evidence type="ECO:0000256" key="1">
    <source>
        <dbReference type="SAM" id="SignalP"/>
    </source>
</evidence>
<dbReference type="AlphaFoldDB" id="A0A814RRF9"/>
<keyword evidence="1" id="KW-0732">Signal</keyword>
<feature type="signal peptide" evidence="1">
    <location>
        <begin position="1"/>
        <end position="25"/>
    </location>
</feature>
<accession>A0A814RRF9</accession>
<dbReference type="OrthoDB" id="10069851at2759"/>
<dbReference type="Proteomes" id="UP000663828">
    <property type="component" value="Unassembled WGS sequence"/>
</dbReference>
<proteinExistence type="predicted"/>
<dbReference type="EMBL" id="CAJNOR010001555">
    <property type="protein sequence ID" value="CAF1163285.1"/>
    <property type="molecule type" value="Genomic_DNA"/>
</dbReference>
<gene>
    <name evidence="2" type="ORF">EDS130_LOCUS21871</name>
    <name evidence="3" type="ORF">XAT740_LOCUS21606</name>
</gene>
<organism evidence="2 5">
    <name type="scientific">Adineta ricciae</name>
    <name type="common">Rotifer</name>
    <dbReference type="NCBI Taxonomy" id="249248"/>
    <lineage>
        <taxon>Eukaryota</taxon>
        <taxon>Metazoa</taxon>
        <taxon>Spiralia</taxon>
        <taxon>Gnathifera</taxon>
        <taxon>Rotifera</taxon>
        <taxon>Eurotatoria</taxon>
        <taxon>Bdelloidea</taxon>
        <taxon>Adinetida</taxon>
        <taxon>Adinetidae</taxon>
        <taxon>Adineta</taxon>
    </lineage>
</organism>
<keyword evidence="4" id="KW-1185">Reference proteome</keyword>
<evidence type="ECO:0000313" key="5">
    <source>
        <dbReference type="Proteomes" id="UP000663852"/>
    </source>
</evidence>
<feature type="chain" id="PRO_5036225814" evidence="1">
    <location>
        <begin position="26"/>
        <end position="69"/>
    </location>
</feature>
<evidence type="ECO:0000313" key="4">
    <source>
        <dbReference type="Proteomes" id="UP000663828"/>
    </source>
</evidence>
<evidence type="ECO:0000313" key="2">
    <source>
        <dbReference type="EMBL" id="CAF1136960.1"/>
    </source>
</evidence>
<reference evidence="2" key="1">
    <citation type="submission" date="2021-02" db="EMBL/GenBank/DDBJ databases">
        <authorList>
            <person name="Nowell W R."/>
        </authorList>
    </citation>
    <scope>NUCLEOTIDE SEQUENCE</scope>
</reference>
<sequence>MPCSVRILITLLVVVSLMVIYVAEAKSILSILERDLQESGDCAPVGADCGGPKPCCNKCRVNWGGAWCS</sequence>
<evidence type="ECO:0000313" key="3">
    <source>
        <dbReference type="EMBL" id="CAF1163285.1"/>
    </source>
</evidence>
<name>A0A814RRF9_ADIRI</name>
<dbReference type="Proteomes" id="UP000663852">
    <property type="component" value="Unassembled WGS sequence"/>
</dbReference>
<comment type="caution">
    <text evidence="2">The sequence shown here is derived from an EMBL/GenBank/DDBJ whole genome shotgun (WGS) entry which is preliminary data.</text>
</comment>
<dbReference type="EMBL" id="CAJNOJ010000112">
    <property type="protein sequence ID" value="CAF1136960.1"/>
    <property type="molecule type" value="Genomic_DNA"/>
</dbReference>
<protein>
    <submittedName>
        <fullName evidence="2">Uncharacterized protein</fullName>
    </submittedName>
</protein>